<organism evidence="1">
    <name type="scientific">viral metagenome</name>
    <dbReference type="NCBI Taxonomy" id="1070528"/>
    <lineage>
        <taxon>unclassified sequences</taxon>
        <taxon>metagenomes</taxon>
        <taxon>organismal metagenomes</taxon>
    </lineage>
</organism>
<gene>
    <name evidence="1" type="ORF">MM415B02110_0009</name>
</gene>
<sequence>MLLDEKSINEKYEQIRHYVSELDQLAELPHSKALALIHDYVIEQEIKRLFETATELDAWGRIQKIRGMLSMHIDKVLGKIEMILQEEKK</sequence>
<reference evidence="1" key="1">
    <citation type="submission" date="2020-03" db="EMBL/GenBank/DDBJ databases">
        <title>The deep terrestrial virosphere.</title>
        <authorList>
            <person name="Holmfeldt K."/>
            <person name="Nilsson E."/>
            <person name="Simone D."/>
            <person name="Lopez-Fernandez M."/>
            <person name="Wu X."/>
            <person name="de Brujin I."/>
            <person name="Lundin D."/>
            <person name="Andersson A."/>
            <person name="Bertilsson S."/>
            <person name="Dopson M."/>
        </authorList>
    </citation>
    <scope>NUCLEOTIDE SEQUENCE</scope>
    <source>
        <strain evidence="1">MM415B02110</strain>
    </source>
</reference>
<accession>A0A6M3KVS7</accession>
<dbReference type="AlphaFoldDB" id="A0A6M3KVS7"/>
<protein>
    <submittedName>
        <fullName evidence="1">Uncharacterized protein</fullName>
    </submittedName>
</protein>
<evidence type="ECO:0000313" key="1">
    <source>
        <dbReference type="EMBL" id="QJA86227.1"/>
    </source>
</evidence>
<name>A0A6M3KVS7_9ZZZZ</name>
<proteinExistence type="predicted"/>
<dbReference type="EMBL" id="MT142623">
    <property type="protein sequence ID" value="QJA86227.1"/>
    <property type="molecule type" value="Genomic_DNA"/>
</dbReference>